<comment type="caution">
    <text evidence="1">The sequence shown here is derived from an EMBL/GenBank/DDBJ whole genome shotgun (WGS) entry which is preliminary data.</text>
</comment>
<organism evidence="1 2">
    <name type="scientific">Cannabis sativa</name>
    <name type="common">Hemp</name>
    <name type="synonym">Marijuana</name>
    <dbReference type="NCBI Taxonomy" id="3483"/>
    <lineage>
        <taxon>Eukaryota</taxon>
        <taxon>Viridiplantae</taxon>
        <taxon>Streptophyta</taxon>
        <taxon>Embryophyta</taxon>
        <taxon>Tracheophyta</taxon>
        <taxon>Spermatophyta</taxon>
        <taxon>Magnoliopsida</taxon>
        <taxon>eudicotyledons</taxon>
        <taxon>Gunneridae</taxon>
        <taxon>Pentapetalae</taxon>
        <taxon>rosids</taxon>
        <taxon>fabids</taxon>
        <taxon>Rosales</taxon>
        <taxon>Cannabaceae</taxon>
        <taxon>Cannabis</taxon>
    </lineage>
</organism>
<dbReference type="EMBL" id="JAATIQ010000085">
    <property type="protein sequence ID" value="KAF4385471.1"/>
    <property type="molecule type" value="Genomic_DNA"/>
</dbReference>
<proteinExistence type="predicted"/>
<reference evidence="1 2" key="1">
    <citation type="journal article" date="2020" name="bioRxiv">
        <title>Sequence and annotation of 42 cannabis genomes reveals extensive copy number variation in cannabinoid synthesis and pathogen resistance genes.</title>
        <authorList>
            <person name="Mckernan K.J."/>
            <person name="Helbert Y."/>
            <person name="Kane L.T."/>
            <person name="Ebling H."/>
            <person name="Zhang L."/>
            <person name="Liu B."/>
            <person name="Eaton Z."/>
            <person name="Mclaughlin S."/>
            <person name="Kingan S."/>
            <person name="Baybayan P."/>
            <person name="Concepcion G."/>
            <person name="Jordan M."/>
            <person name="Riva A."/>
            <person name="Barbazuk W."/>
            <person name="Harkins T."/>
        </authorList>
    </citation>
    <scope>NUCLEOTIDE SEQUENCE [LARGE SCALE GENOMIC DNA]</scope>
    <source>
        <strain evidence="2">cv. Jamaican Lion 4</strain>
        <tissue evidence="1">Leaf</tissue>
    </source>
</reference>
<evidence type="ECO:0000313" key="2">
    <source>
        <dbReference type="Proteomes" id="UP000583929"/>
    </source>
</evidence>
<name>A0A7J6GRP9_CANSA</name>
<dbReference type="AlphaFoldDB" id="A0A7J6GRP9"/>
<protein>
    <submittedName>
        <fullName evidence="1">Uncharacterized protein</fullName>
    </submittedName>
</protein>
<accession>A0A7J6GRP9</accession>
<gene>
    <name evidence="1" type="ORF">G4B88_005803</name>
</gene>
<keyword evidence="2" id="KW-1185">Reference proteome</keyword>
<dbReference type="Proteomes" id="UP000583929">
    <property type="component" value="Unassembled WGS sequence"/>
</dbReference>
<sequence>MLASKQVLTHQSPCVVHSHRGDVNLFSGETGLRENKVKGSRNLELMEAFNFDHNSIDWEDYIINTHIPGLIKYVII</sequence>
<evidence type="ECO:0000313" key="1">
    <source>
        <dbReference type="EMBL" id="KAF4385471.1"/>
    </source>
</evidence>